<dbReference type="AlphaFoldDB" id="A0A0K1JN26"/>
<dbReference type="Pfam" id="PF01740">
    <property type="entry name" value="STAS"/>
    <property type="match status" value="1"/>
</dbReference>
<dbReference type="EMBL" id="CP011112">
    <property type="protein sequence ID" value="AKU18122.1"/>
    <property type="molecule type" value="Genomic_DNA"/>
</dbReference>
<dbReference type="Proteomes" id="UP000066480">
    <property type="component" value="Chromosome"/>
</dbReference>
<dbReference type="CDD" id="cd07043">
    <property type="entry name" value="STAS_anti-anti-sigma_factors"/>
    <property type="match status" value="1"/>
</dbReference>
<dbReference type="PANTHER" id="PTHR33495:SF2">
    <property type="entry name" value="ANTI-SIGMA FACTOR ANTAGONIST TM_1081-RELATED"/>
    <property type="match status" value="1"/>
</dbReference>
<dbReference type="PANTHER" id="PTHR33495">
    <property type="entry name" value="ANTI-SIGMA FACTOR ANTAGONIST TM_1081-RELATED-RELATED"/>
    <property type="match status" value="1"/>
</dbReference>
<dbReference type="RefSeq" id="WP_052595547.1">
    <property type="nucleotide sequence ID" value="NZ_CP011112.1"/>
</dbReference>
<protein>
    <recommendedName>
        <fullName evidence="2">Anti-sigma factor antagonist</fullName>
    </recommendedName>
</protein>
<dbReference type="OrthoDB" id="9793697at2"/>
<dbReference type="Gene3D" id="3.30.750.24">
    <property type="entry name" value="STAS domain"/>
    <property type="match status" value="1"/>
</dbReference>
<dbReference type="STRING" id="571913.VV02_23415"/>
<evidence type="ECO:0000256" key="2">
    <source>
        <dbReference type="RuleBase" id="RU003749"/>
    </source>
</evidence>
<sequence>MDLTVTTRAEGDVTVVRLAGEVDVFSAPTLRDELSHVIASGKTKLLADLTDVPFLDSTGLGVLVGRLKTVRVQDGEMRLVISSERVLRNFEITGLDKVFRIYPTVEEGLADMAGER</sequence>
<accession>A0A0K1JN26</accession>
<dbReference type="InterPro" id="IPR003658">
    <property type="entry name" value="Anti-sigma_ant"/>
</dbReference>
<dbReference type="SUPFAM" id="SSF52091">
    <property type="entry name" value="SpoIIaa-like"/>
    <property type="match status" value="1"/>
</dbReference>
<dbReference type="GO" id="GO:0043856">
    <property type="term" value="F:anti-sigma factor antagonist activity"/>
    <property type="evidence" value="ECO:0007669"/>
    <property type="project" value="InterPro"/>
</dbReference>
<gene>
    <name evidence="4" type="ORF">VV02_23415</name>
</gene>
<comment type="similarity">
    <text evidence="1 2">Belongs to the anti-sigma-factor antagonist family.</text>
</comment>
<name>A0A0K1JN26_9MICO</name>
<proteinExistence type="inferred from homology"/>
<evidence type="ECO:0000313" key="5">
    <source>
        <dbReference type="Proteomes" id="UP000066480"/>
    </source>
</evidence>
<reference evidence="4 5" key="1">
    <citation type="submission" date="2015-03" db="EMBL/GenBank/DDBJ databases">
        <title>Luteipulveratus halotolerans sp. nov., a novel actinobacterium (Dermacoccaceae) from Sarawak, Malaysia.</title>
        <authorList>
            <person name="Juboi H."/>
            <person name="Basik A."/>
            <person name="Shamsul S.S."/>
            <person name="Arnold P."/>
            <person name="Schmitt E.K."/>
            <person name="Sanglier J.-J."/>
            <person name="Yeo T."/>
        </authorList>
    </citation>
    <scope>NUCLEOTIDE SEQUENCE [LARGE SCALE GENOMIC DNA]</scope>
    <source>
        <strain evidence="4 5">MN07-A0370</strain>
    </source>
</reference>
<dbReference type="InterPro" id="IPR002645">
    <property type="entry name" value="STAS_dom"/>
</dbReference>
<feature type="domain" description="STAS" evidence="3">
    <location>
        <begin position="3"/>
        <end position="112"/>
    </location>
</feature>
<dbReference type="InterPro" id="IPR036513">
    <property type="entry name" value="STAS_dom_sf"/>
</dbReference>
<dbReference type="KEGG" id="lmoi:VV02_23415"/>
<organism evidence="4 5">
    <name type="scientific">Luteipulveratus mongoliensis</name>
    <dbReference type="NCBI Taxonomy" id="571913"/>
    <lineage>
        <taxon>Bacteria</taxon>
        <taxon>Bacillati</taxon>
        <taxon>Actinomycetota</taxon>
        <taxon>Actinomycetes</taxon>
        <taxon>Micrococcales</taxon>
        <taxon>Dermacoccaceae</taxon>
        <taxon>Luteipulveratus</taxon>
    </lineage>
</organism>
<evidence type="ECO:0000313" key="4">
    <source>
        <dbReference type="EMBL" id="AKU18122.1"/>
    </source>
</evidence>
<evidence type="ECO:0000259" key="3">
    <source>
        <dbReference type="PROSITE" id="PS50801"/>
    </source>
</evidence>
<dbReference type="NCBIfam" id="TIGR00377">
    <property type="entry name" value="ant_ant_sig"/>
    <property type="match status" value="1"/>
</dbReference>
<dbReference type="PROSITE" id="PS50801">
    <property type="entry name" value="STAS"/>
    <property type="match status" value="1"/>
</dbReference>
<keyword evidence="5" id="KW-1185">Reference proteome</keyword>
<evidence type="ECO:0000256" key="1">
    <source>
        <dbReference type="ARBA" id="ARBA00009013"/>
    </source>
</evidence>